<sequence length="98" mass="11025">MPVGKDRRYGLWAAFSTIVSSSSQFLLLYCLDFWVYLRDGLVARKVHPVVPPKAEYELTPLGLSLGAAFCGVWVWTAENLKDVEKARSTFDEKALRGD</sequence>
<evidence type="ECO:0000313" key="4">
    <source>
        <dbReference type="Proteomes" id="UP000673821"/>
    </source>
</evidence>
<gene>
    <name evidence="3" type="ORF">R69776_04198</name>
</gene>
<dbReference type="RefSeq" id="WP_200571658.1">
    <property type="nucleotide sequence ID" value="NZ_CAJNBH010000012.1"/>
</dbReference>
<dbReference type="EMBL" id="CAJNBH010000012">
    <property type="protein sequence ID" value="CAE6778643.1"/>
    <property type="molecule type" value="Genomic_DNA"/>
</dbReference>
<keyword evidence="1" id="KW-1133">Transmembrane helix</keyword>
<reference evidence="3 4" key="1">
    <citation type="submission" date="2021-02" db="EMBL/GenBank/DDBJ databases">
        <authorList>
            <person name="Vanwijnsberghe S."/>
        </authorList>
    </citation>
    <scope>NUCLEOTIDE SEQUENCE [LARGE SCALE GENOMIC DNA]</scope>
    <source>
        <strain evidence="3 4">R-69776</strain>
    </source>
</reference>
<dbReference type="PROSITE" id="PS51118">
    <property type="entry name" value="HTH_HXLR"/>
    <property type="match status" value="1"/>
</dbReference>
<evidence type="ECO:0000313" key="3">
    <source>
        <dbReference type="EMBL" id="CAE6778643.1"/>
    </source>
</evidence>
<dbReference type="Pfam" id="PF01638">
    <property type="entry name" value="HxlR"/>
    <property type="match status" value="1"/>
</dbReference>
<dbReference type="InterPro" id="IPR002577">
    <property type="entry name" value="HTH_HxlR"/>
</dbReference>
<protein>
    <recommendedName>
        <fullName evidence="2">HTH hxlR-type domain-containing protein</fullName>
    </recommendedName>
</protein>
<keyword evidence="1" id="KW-0812">Transmembrane</keyword>
<evidence type="ECO:0000256" key="1">
    <source>
        <dbReference type="SAM" id="Phobius"/>
    </source>
</evidence>
<keyword evidence="1" id="KW-0472">Membrane</keyword>
<dbReference type="Gene3D" id="1.10.10.10">
    <property type="entry name" value="Winged helix-like DNA-binding domain superfamily/Winged helix DNA-binding domain"/>
    <property type="match status" value="1"/>
</dbReference>
<feature type="domain" description="HTH hxlR-type" evidence="2">
    <location>
        <begin position="1"/>
        <end position="84"/>
    </location>
</feature>
<dbReference type="Proteomes" id="UP000673821">
    <property type="component" value="Unassembled WGS sequence"/>
</dbReference>
<comment type="caution">
    <text evidence="3">The sequence shown here is derived from an EMBL/GenBank/DDBJ whole genome shotgun (WGS) entry which is preliminary data.</text>
</comment>
<name>A0ABM8RYJ3_9BURK</name>
<accession>A0ABM8RYJ3</accession>
<keyword evidence="4" id="KW-1185">Reference proteome</keyword>
<proteinExistence type="predicted"/>
<dbReference type="InterPro" id="IPR036388">
    <property type="entry name" value="WH-like_DNA-bd_sf"/>
</dbReference>
<evidence type="ECO:0000259" key="2">
    <source>
        <dbReference type="PROSITE" id="PS51118"/>
    </source>
</evidence>
<dbReference type="InterPro" id="IPR036390">
    <property type="entry name" value="WH_DNA-bd_sf"/>
</dbReference>
<dbReference type="SUPFAM" id="SSF46785">
    <property type="entry name" value="Winged helix' DNA-binding domain"/>
    <property type="match status" value="1"/>
</dbReference>
<feature type="transmembrane region" description="Helical" evidence="1">
    <location>
        <begin position="12"/>
        <end position="37"/>
    </location>
</feature>
<organism evidence="3 4">
    <name type="scientific">Paraburkholderia nemoris</name>
    <dbReference type="NCBI Taxonomy" id="2793076"/>
    <lineage>
        <taxon>Bacteria</taxon>
        <taxon>Pseudomonadati</taxon>
        <taxon>Pseudomonadota</taxon>
        <taxon>Betaproteobacteria</taxon>
        <taxon>Burkholderiales</taxon>
        <taxon>Burkholderiaceae</taxon>
        <taxon>Paraburkholderia</taxon>
    </lineage>
</organism>